<evidence type="ECO:0000256" key="2">
    <source>
        <dbReference type="PIRSR" id="PIRSR036514-1"/>
    </source>
</evidence>
<dbReference type="EMBL" id="JAHQIW010004591">
    <property type="protein sequence ID" value="KAJ1363036.1"/>
    <property type="molecule type" value="Genomic_DNA"/>
</dbReference>
<dbReference type="InterPro" id="IPR001436">
    <property type="entry name" value="Alpha-crystallin/sHSP_animal"/>
</dbReference>
<name>A0AAD5N5X0_PARTN</name>
<dbReference type="Proteomes" id="UP001196413">
    <property type="component" value="Unassembled WGS sequence"/>
</dbReference>
<organism evidence="6 7">
    <name type="scientific">Parelaphostrongylus tenuis</name>
    <name type="common">Meningeal worm</name>
    <dbReference type="NCBI Taxonomy" id="148309"/>
    <lineage>
        <taxon>Eukaryota</taxon>
        <taxon>Metazoa</taxon>
        <taxon>Ecdysozoa</taxon>
        <taxon>Nematoda</taxon>
        <taxon>Chromadorea</taxon>
        <taxon>Rhabditida</taxon>
        <taxon>Rhabditina</taxon>
        <taxon>Rhabditomorpha</taxon>
        <taxon>Strongyloidea</taxon>
        <taxon>Metastrongylidae</taxon>
        <taxon>Parelaphostrongylus</taxon>
    </lineage>
</organism>
<gene>
    <name evidence="6" type="ORF">KIN20_022789</name>
</gene>
<accession>A0AAD5N5X0</accession>
<evidence type="ECO:0000313" key="6">
    <source>
        <dbReference type="EMBL" id="KAJ1363036.1"/>
    </source>
</evidence>
<evidence type="ECO:0000256" key="4">
    <source>
        <dbReference type="RuleBase" id="RU003616"/>
    </source>
</evidence>
<dbReference type="InterPro" id="IPR008978">
    <property type="entry name" value="HSP20-like_chaperone"/>
</dbReference>
<protein>
    <recommendedName>
        <fullName evidence="5">SHSP domain-containing protein</fullName>
    </recommendedName>
</protein>
<dbReference type="SUPFAM" id="SSF49764">
    <property type="entry name" value="HSP20-like chaperones"/>
    <property type="match status" value="1"/>
</dbReference>
<dbReference type="GO" id="GO:0051082">
    <property type="term" value="F:unfolded protein binding"/>
    <property type="evidence" value="ECO:0007669"/>
    <property type="project" value="TreeGrafter"/>
</dbReference>
<dbReference type="AlphaFoldDB" id="A0AAD5N5X0"/>
<dbReference type="GO" id="GO:0042026">
    <property type="term" value="P:protein refolding"/>
    <property type="evidence" value="ECO:0007669"/>
    <property type="project" value="TreeGrafter"/>
</dbReference>
<dbReference type="Pfam" id="PF00011">
    <property type="entry name" value="HSP20"/>
    <property type="match status" value="1"/>
</dbReference>
<feature type="domain" description="SHSP" evidence="5">
    <location>
        <begin position="44"/>
        <end position="152"/>
    </location>
</feature>
<comment type="caution">
    <text evidence="6">The sequence shown here is derived from an EMBL/GenBank/DDBJ whole genome shotgun (WGS) entry which is preliminary data.</text>
</comment>
<dbReference type="PANTHER" id="PTHR45640:SF1">
    <property type="entry name" value="HEAT SHOCK PROTEIN HSP-16.1_HSP-16.11-RELATED"/>
    <property type="match status" value="1"/>
</dbReference>
<keyword evidence="2" id="KW-0479">Metal-binding</keyword>
<dbReference type="InterPro" id="IPR002068">
    <property type="entry name" value="A-crystallin/Hsp20_dom"/>
</dbReference>
<dbReference type="GO" id="GO:0005737">
    <property type="term" value="C:cytoplasm"/>
    <property type="evidence" value="ECO:0007669"/>
    <property type="project" value="TreeGrafter"/>
</dbReference>
<dbReference type="PANTHER" id="PTHR45640">
    <property type="entry name" value="HEAT SHOCK PROTEIN HSP-12.2-RELATED"/>
    <property type="match status" value="1"/>
</dbReference>
<dbReference type="Gene3D" id="2.60.40.790">
    <property type="match status" value="1"/>
</dbReference>
<proteinExistence type="inferred from homology"/>
<reference evidence="6" key="1">
    <citation type="submission" date="2021-06" db="EMBL/GenBank/DDBJ databases">
        <title>Parelaphostrongylus tenuis whole genome reference sequence.</title>
        <authorList>
            <person name="Garwood T.J."/>
            <person name="Larsen P.A."/>
            <person name="Fountain-Jones N.M."/>
            <person name="Garbe J.R."/>
            <person name="Macchietto M.G."/>
            <person name="Kania S.A."/>
            <person name="Gerhold R.W."/>
            <person name="Richards J.E."/>
            <person name="Wolf T.M."/>
        </authorList>
    </citation>
    <scope>NUCLEOTIDE SEQUENCE</scope>
    <source>
        <strain evidence="6">MNPRO001-30</strain>
        <tissue evidence="6">Meninges</tissue>
    </source>
</reference>
<evidence type="ECO:0000313" key="7">
    <source>
        <dbReference type="Proteomes" id="UP001196413"/>
    </source>
</evidence>
<keyword evidence="7" id="KW-1185">Reference proteome</keyword>
<dbReference type="GO" id="GO:0046872">
    <property type="term" value="F:metal ion binding"/>
    <property type="evidence" value="ECO:0007669"/>
    <property type="project" value="UniProtKB-KW"/>
</dbReference>
<keyword evidence="2" id="KW-0862">Zinc</keyword>
<feature type="binding site" evidence="2">
    <location>
        <position position="92"/>
    </location>
    <ligand>
        <name>Zn(2+)</name>
        <dbReference type="ChEBI" id="CHEBI:29105"/>
        <label>1</label>
    </ligand>
</feature>
<dbReference type="CDD" id="cd06526">
    <property type="entry name" value="metazoan_ACD"/>
    <property type="match status" value="1"/>
</dbReference>
<dbReference type="GO" id="GO:0005634">
    <property type="term" value="C:nucleus"/>
    <property type="evidence" value="ECO:0007669"/>
    <property type="project" value="TreeGrafter"/>
</dbReference>
<dbReference type="GO" id="GO:0036498">
    <property type="term" value="P:IRE1-mediated unfolded protein response"/>
    <property type="evidence" value="ECO:0007669"/>
    <property type="project" value="TreeGrafter"/>
</dbReference>
<evidence type="ECO:0000259" key="5">
    <source>
        <dbReference type="PROSITE" id="PS01031"/>
    </source>
</evidence>
<evidence type="ECO:0000256" key="1">
    <source>
        <dbReference type="PIRNR" id="PIRNR036514"/>
    </source>
</evidence>
<dbReference type="InterPro" id="IPR055269">
    <property type="entry name" value="Alpha-crystallin/HSP_16"/>
</dbReference>
<dbReference type="PROSITE" id="PS01031">
    <property type="entry name" value="SHSP"/>
    <property type="match status" value="1"/>
</dbReference>
<dbReference type="PIRSF" id="PIRSF036514">
    <property type="entry name" value="Sm_HSP_B1"/>
    <property type="match status" value="1"/>
</dbReference>
<comment type="similarity">
    <text evidence="1 3 4">Belongs to the small heat shock protein (HSP20) family.</text>
</comment>
<dbReference type="PRINTS" id="PR00299">
    <property type="entry name" value="ACRYSTALLIN"/>
</dbReference>
<sequence length="156" mass="17830">MSLICPANIFPRFVDEFLSDFRQMERRMRQVERMMYDPLCHAIPSEVLQLSANEIVDNESKFAVSLDVSKFKPENLKVNIDGHRLTIEGKEELKEENSYSMRAFTRQFVLPKDVNLDAVRSSLTNSGQLSIEAPKLMKPLESGGRNIPIEQIGEKA</sequence>
<evidence type="ECO:0000256" key="3">
    <source>
        <dbReference type="PROSITE-ProRule" id="PRU00285"/>
    </source>
</evidence>
<dbReference type="GO" id="GO:0009408">
    <property type="term" value="P:response to heat"/>
    <property type="evidence" value="ECO:0007669"/>
    <property type="project" value="TreeGrafter"/>
</dbReference>